<feature type="zinc finger region" description="C3H1-type" evidence="3">
    <location>
        <begin position="213"/>
        <end position="240"/>
    </location>
</feature>
<feature type="domain" description="C3H1-type" evidence="5">
    <location>
        <begin position="213"/>
        <end position="240"/>
    </location>
</feature>
<dbReference type="SMART" id="SM00356">
    <property type="entry name" value="ZnF_C3H1"/>
    <property type="match status" value="2"/>
</dbReference>
<evidence type="ECO:0000256" key="4">
    <source>
        <dbReference type="SAM" id="MobiDB-lite"/>
    </source>
</evidence>
<sequence length="734" mass="80151">MTKSRKSRLANKTSKKKTSNAGPSAAGPSGNPDPVALERARDERRKKRAAYLEEQLKELEVIKTQGNDLFRQGEYLAAAAEYLRASQLVGGHPVCLSNVAAAFLKLDEYELAARAATEALEKDPKNVKARYRRGVARKHMGLLKAAMSDFKNVLRIDSQCHEARGELAIAMELWAEGEGDETGFNTSEDEAPHPEADPDNDDSDDEHHIGRGAKLLVPCRFYNHDGCNKGAACDYSHAPDNRSLQDDLGRNVCMRYLIDSCKFGTTCVYAHTSEFLPDSGLSPSDQHDFISMSVQIYAGLPVMPLNAGRPRSDKKKTASSSMPPLEALPVRSGHVKRRSSSPSMPALEALPVHSGPVKKRNTSPGMPPLEALPVRSEHGKRRATSPTMPPLEALSLGSGHVEKQATSRVAPASASSTPFILLISLMDHDMFNGMHGHFMGALSSKADYAQATTSKEALNILSNRQVSAVYVTDPTMAAARTPHSALVAKLVEYVKGGGTVVFGGLFSGMIRPDDNDAFFKNVWGLGWKMGNYHRTDFVINPLTHPKFIRGLDVPELYNVKTVHLKGVAAQDVVYAPMDGSYTQSAVFAPQKVYASEVPVAYTQIGGGYLGYHGEVNGEDETTNIILSMLGVPERSPTSVAPKVEAHSNAQRPIASSSSAAVSNFPGQARAPKKKKPARPPARRLNRYQRDVLNVLFEGWDDDSDEEERIMRGDFTQGEMDELICQGIKPWEDDW</sequence>
<reference evidence="6 7" key="1">
    <citation type="journal article" date="2016" name="Mol. Biol. Evol.">
        <title>Comparative Genomics of Early-Diverging Mushroom-Forming Fungi Provides Insights into the Origins of Lignocellulose Decay Capabilities.</title>
        <authorList>
            <person name="Nagy L.G."/>
            <person name="Riley R."/>
            <person name="Tritt A."/>
            <person name="Adam C."/>
            <person name="Daum C."/>
            <person name="Floudas D."/>
            <person name="Sun H."/>
            <person name="Yadav J.S."/>
            <person name="Pangilinan J."/>
            <person name="Larsson K.H."/>
            <person name="Matsuura K."/>
            <person name="Barry K."/>
            <person name="Labutti K."/>
            <person name="Kuo R."/>
            <person name="Ohm R.A."/>
            <person name="Bhattacharya S.S."/>
            <person name="Shirouzu T."/>
            <person name="Yoshinaga Y."/>
            <person name="Martin F.M."/>
            <person name="Grigoriev I.V."/>
            <person name="Hibbett D.S."/>
        </authorList>
    </citation>
    <scope>NUCLEOTIDE SEQUENCE [LARGE SCALE GENOMIC DNA]</scope>
    <source>
        <strain evidence="6 7">CBS 109695</strain>
    </source>
</reference>
<feature type="repeat" description="TPR" evidence="2">
    <location>
        <begin position="93"/>
        <end position="126"/>
    </location>
</feature>
<dbReference type="InterPro" id="IPR011990">
    <property type="entry name" value="TPR-like_helical_dom_sf"/>
</dbReference>
<feature type="domain" description="C3H1-type" evidence="5">
    <location>
        <begin position="247"/>
        <end position="274"/>
    </location>
</feature>
<accession>A0A166F3V6</accession>
<dbReference type="PROSITE" id="PS50005">
    <property type="entry name" value="TPR"/>
    <property type="match status" value="1"/>
</dbReference>
<dbReference type="Gene3D" id="3.30.1370.210">
    <property type="match status" value="1"/>
</dbReference>
<feature type="region of interest" description="Disordered" evidence="4">
    <location>
        <begin position="634"/>
        <end position="683"/>
    </location>
</feature>
<dbReference type="PANTHER" id="PTHR46423">
    <property type="entry name" value="RNA POLYMERASE II-ASSOCIATED PROTEIN 3"/>
    <property type="match status" value="1"/>
</dbReference>
<evidence type="ECO:0000256" key="1">
    <source>
        <dbReference type="ARBA" id="ARBA00022803"/>
    </source>
</evidence>
<keyword evidence="3" id="KW-0479">Metal-binding</keyword>
<keyword evidence="1 2" id="KW-0802">TPR repeat</keyword>
<name>A0A166F3V6_9AGAM</name>
<feature type="zinc finger region" description="C3H1-type" evidence="3">
    <location>
        <begin position="247"/>
        <end position="274"/>
    </location>
</feature>
<evidence type="ECO:0000313" key="7">
    <source>
        <dbReference type="Proteomes" id="UP000076532"/>
    </source>
</evidence>
<dbReference type="EMBL" id="KV417593">
    <property type="protein sequence ID" value="KZP16406.1"/>
    <property type="molecule type" value="Genomic_DNA"/>
</dbReference>
<evidence type="ECO:0000256" key="3">
    <source>
        <dbReference type="PROSITE-ProRule" id="PRU00723"/>
    </source>
</evidence>
<keyword evidence="3" id="KW-0863">Zinc-finger</keyword>
<dbReference type="InterPro" id="IPR051966">
    <property type="entry name" value="RPAP3"/>
</dbReference>
<dbReference type="InterPro" id="IPR019734">
    <property type="entry name" value="TPR_rpt"/>
</dbReference>
<proteinExistence type="predicted"/>
<feature type="compositionally biased region" description="Basic residues" evidence="4">
    <location>
        <begin position="670"/>
        <end position="683"/>
    </location>
</feature>
<keyword evidence="3" id="KW-0862">Zinc</keyword>
<feature type="region of interest" description="Disordered" evidence="4">
    <location>
        <begin position="180"/>
        <end position="208"/>
    </location>
</feature>
<protein>
    <recommendedName>
        <fullName evidence="5">C3H1-type domain-containing protein</fullName>
    </recommendedName>
</protein>
<keyword evidence="7" id="KW-1185">Reference proteome</keyword>
<feature type="region of interest" description="Disordered" evidence="4">
    <location>
        <begin position="1"/>
        <end position="44"/>
    </location>
</feature>
<evidence type="ECO:0000256" key="2">
    <source>
        <dbReference type="PROSITE-ProRule" id="PRU00339"/>
    </source>
</evidence>
<dbReference type="PANTHER" id="PTHR46423:SF1">
    <property type="entry name" value="RNA POLYMERASE II-ASSOCIATED PROTEIN 3"/>
    <property type="match status" value="1"/>
</dbReference>
<dbReference type="GO" id="GO:0008270">
    <property type="term" value="F:zinc ion binding"/>
    <property type="evidence" value="ECO:0007669"/>
    <property type="project" value="UniProtKB-KW"/>
</dbReference>
<dbReference type="Proteomes" id="UP000076532">
    <property type="component" value="Unassembled WGS sequence"/>
</dbReference>
<dbReference type="Gene3D" id="1.25.40.10">
    <property type="entry name" value="Tetratricopeptide repeat domain"/>
    <property type="match status" value="1"/>
</dbReference>
<dbReference type="PROSITE" id="PS50103">
    <property type="entry name" value="ZF_C3H1"/>
    <property type="match status" value="2"/>
</dbReference>
<dbReference type="STRING" id="436010.A0A166F3V6"/>
<dbReference type="GO" id="GO:0101031">
    <property type="term" value="C:protein folding chaperone complex"/>
    <property type="evidence" value="ECO:0007669"/>
    <property type="project" value="TreeGrafter"/>
</dbReference>
<evidence type="ECO:0000313" key="6">
    <source>
        <dbReference type="EMBL" id="KZP16406.1"/>
    </source>
</evidence>
<feature type="compositionally biased region" description="Basic residues" evidence="4">
    <location>
        <begin position="1"/>
        <end position="18"/>
    </location>
</feature>
<feature type="compositionally biased region" description="Polar residues" evidence="4">
    <location>
        <begin position="647"/>
        <end position="665"/>
    </location>
</feature>
<organism evidence="6 7">
    <name type="scientific">Athelia psychrophila</name>
    <dbReference type="NCBI Taxonomy" id="1759441"/>
    <lineage>
        <taxon>Eukaryota</taxon>
        <taxon>Fungi</taxon>
        <taxon>Dikarya</taxon>
        <taxon>Basidiomycota</taxon>
        <taxon>Agaricomycotina</taxon>
        <taxon>Agaricomycetes</taxon>
        <taxon>Agaricomycetidae</taxon>
        <taxon>Atheliales</taxon>
        <taxon>Atheliaceae</taxon>
        <taxon>Athelia</taxon>
    </lineage>
</organism>
<dbReference type="SUPFAM" id="SSF48452">
    <property type="entry name" value="TPR-like"/>
    <property type="match status" value="1"/>
</dbReference>
<feature type="region of interest" description="Disordered" evidence="4">
    <location>
        <begin position="305"/>
        <end position="389"/>
    </location>
</feature>
<evidence type="ECO:0000259" key="5">
    <source>
        <dbReference type="PROSITE" id="PS50103"/>
    </source>
</evidence>
<dbReference type="SMART" id="SM00028">
    <property type="entry name" value="TPR"/>
    <property type="match status" value="3"/>
</dbReference>
<dbReference type="InterPro" id="IPR000571">
    <property type="entry name" value="Znf_CCCH"/>
</dbReference>
<gene>
    <name evidence="6" type="ORF">FIBSPDRAFT_794466</name>
</gene>
<dbReference type="OrthoDB" id="245563at2759"/>
<dbReference type="AlphaFoldDB" id="A0A166F3V6"/>